<sequence length="59" mass="6959">MSGNYTMKTSEPNMQYLIFKPVRKNNTWGAPYSLLFLIKRAKKLDSYKKNLTVSDNRTR</sequence>
<protein>
    <submittedName>
        <fullName evidence="1">Unannotated protein</fullName>
    </submittedName>
</protein>
<organism evidence="1">
    <name type="scientific">freshwater metagenome</name>
    <dbReference type="NCBI Taxonomy" id="449393"/>
    <lineage>
        <taxon>unclassified sequences</taxon>
        <taxon>metagenomes</taxon>
        <taxon>ecological metagenomes</taxon>
    </lineage>
</organism>
<dbReference type="AlphaFoldDB" id="A0A6J6ZF97"/>
<accession>A0A6J6ZF97</accession>
<name>A0A6J6ZF97_9ZZZZ</name>
<proteinExistence type="predicted"/>
<dbReference type="EMBL" id="CAFAAL010000225">
    <property type="protein sequence ID" value="CAB4819465.1"/>
    <property type="molecule type" value="Genomic_DNA"/>
</dbReference>
<reference evidence="1" key="1">
    <citation type="submission" date="2020-05" db="EMBL/GenBank/DDBJ databases">
        <authorList>
            <person name="Chiriac C."/>
            <person name="Salcher M."/>
            <person name="Ghai R."/>
            <person name="Kavagutti S V."/>
        </authorList>
    </citation>
    <scope>NUCLEOTIDE SEQUENCE</scope>
</reference>
<evidence type="ECO:0000313" key="1">
    <source>
        <dbReference type="EMBL" id="CAB4819465.1"/>
    </source>
</evidence>
<gene>
    <name evidence="1" type="ORF">UFOPK3004_01755</name>
</gene>